<dbReference type="PROSITE" id="PS51257">
    <property type="entry name" value="PROKAR_LIPOPROTEIN"/>
    <property type="match status" value="1"/>
</dbReference>
<dbReference type="Gene3D" id="2.180.10.10">
    <property type="entry name" value="RHS repeat-associated core"/>
    <property type="match status" value="1"/>
</dbReference>
<organism evidence="1 2">
    <name type="scientific">Bacteroides ovatus</name>
    <dbReference type="NCBI Taxonomy" id="28116"/>
    <lineage>
        <taxon>Bacteria</taxon>
        <taxon>Pseudomonadati</taxon>
        <taxon>Bacteroidota</taxon>
        <taxon>Bacteroidia</taxon>
        <taxon>Bacteroidales</taxon>
        <taxon>Bacteroidaceae</taxon>
        <taxon>Bacteroides</taxon>
    </lineage>
</organism>
<dbReference type="EMBL" id="VWFO01000050">
    <property type="protein sequence ID" value="KAA4661096.1"/>
    <property type="molecule type" value="Genomic_DNA"/>
</dbReference>
<proteinExistence type="predicted"/>
<name>A0A139KYF3_BACOV</name>
<accession>A0A139KYF3</accession>
<sequence>MKRSIFLSIILSLFLVACIPQAMAQKQSRLEKLLKYLNDNDADKWQKNRDKIDDETQTYYAEELALLDVLNGLWNEQSEQAATNYFGCYERATKAYFPNICEEEKIQLSNVQNKAELAVISILEASKDQIPFSKTLMDSIQSSGYPGDSTILQKVRDIREMALLEGMLKTPTLNIYQTYITEYPNGKFISQINTAENKRLYQIVKSNPTSANFKAFFDNANMQKFFTDKDTRPFLPEVRALYDDFLFQGIDSLREKGNATAIRQIIDEYKQSPYLTSTARTHLDELEYLSEKADFELLKAAIVNSESLSMLQDFLCTHKYKEFRDQANALRTPFILQTIISTPTSVKYYNGGRLIKSAENDSTGNTSTTYSYDDKGQLISTLSLTVKNGQPSNEIQTNRLYDPQGHCIFEVQTNPKTKTDLYRRTRRIGTDGSIESDSLKYTDGRVIISSYNKQGLLTETKEYNKNGELQAYTANKYDDKGRLISSQHQNLLFANSSDQIISQKDAYEYDKYGYLTQIVYQRILGNNQKTSGCLTCLYDKYGNQIDSNSYYEYDNTGQWICRTDREHPKEVERIQYIYK</sequence>
<dbReference type="Proteomes" id="UP000435985">
    <property type="component" value="Unassembled WGS sequence"/>
</dbReference>
<evidence type="ECO:0000313" key="1">
    <source>
        <dbReference type="EMBL" id="KAA4661096.1"/>
    </source>
</evidence>
<reference evidence="1 2" key="1">
    <citation type="journal article" date="2019" name="Nat. Med.">
        <title>A library of human gut bacterial isolates paired with longitudinal multiomics data enables mechanistic microbiome research.</title>
        <authorList>
            <person name="Poyet M."/>
            <person name="Groussin M."/>
            <person name="Gibbons S.M."/>
            <person name="Avila-Pacheco J."/>
            <person name="Jiang X."/>
            <person name="Kearney S.M."/>
            <person name="Perrotta A.R."/>
            <person name="Berdy B."/>
            <person name="Zhao S."/>
            <person name="Lieberman T.D."/>
            <person name="Swanson P.K."/>
            <person name="Smith M."/>
            <person name="Roesemann S."/>
            <person name="Alexander J.E."/>
            <person name="Rich S.A."/>
            <person name="Livny J."/>
            <person name="Vlamakis H."/>
            <person name="Clish C."/>
            <person name="Bullock K."/>
            <person name="Deik A."/>
            <person name="Scott J."/>
            <person name="Pierce K.A."/>
            <person name="Xavier R.J."/>
            <person name="Alm E.J."/>
        </authorList>
    </citation>
    <scope>NUCLEOTIDE SEQUENCE [LARGE SCALE GENOMIC DNA]</scope>
    <source>
        <strain evidence="1 2">BIOML-A14</strain>
    </source>
</reference>
<protein>
    <submittedName>
        <fullName evidence="1">RHS repeat protein</fullName>
    </submittedName>
</protein>
<dbReference type="STRING" id="28116.Bovatus_00981"/>
<dbReference type="RefSeq" id="WP_004312307.1">
    <property type="nucleotide sequence ID" value="NZ_CAAKNR010000013.1"/>
</dbReference>
<evidence type="ECO:0000313" key="2">
    <source>
        <dbReference type="Proteomes" id="UP000435985"/>
    </source>
</evidence>
<comment type="caution">
    <text evidence="1">The sequence shown here is derived from an EMBL/GenBank/DDBJ whole genome shotgun (WGS) entry which is preliminary data.</text>
</comment>
<gene>
    <name evidence="1" type="ORF">F3B98_24445</name>
</gene>
<dbReference type="AlphaFoldDB" id="A0A139KYF3"/>